<evidence type="ECO:0000313" key="2">
    <source>
        <dbReference type="EMBL" id="PNR60663.1"/>
    </source>
</evidence>
<evidence type="ECO:0000313" key="3">
    <source>
        <dbReference type="EnsemblPlants" id="PAC:32934195.CDS.1"/>
    </source>
</evidence>
<dbReference type="InParanoid" id="A0A2K1L3R9"/>
<reference evidence="2 4" key="1">
    <citation type="journal article" date="2008" name="Science">
        <title>The Physcomitrella genome reveals evolutionary insights into the conquest of land by plants.</title>
        <authorList>
            <person name="Rensing S."/>
            <person name="Lang D."/>
            <person name="Zimmer A."/>
            <person name="Terry A."/>
            <person name="Salamov A."/>
            <person name="Shapiro H."/>
            <person name="Nishiyama T."/>
            <person name="Perroud P.-F."/>
            <person name="Lindquist E."/>
            <person name="Kamisugi Y."/>
            <person name="Tanahashi T."/>
            <person name="Sakakibara K."/>
            <person name="Fujita T."/>
            <person name="Oishi K."/>
            <person name="Shin-I T."/>
            <person name="Kuroki Y."/>
            <person name="Toyoda A."/>
            <person name="Suzuki Y."/>
            <person name="Hashimoto A."/>
            <person name="Yamaguchi K."/>
            <person name="Sugano A."/>
            <person name="Kohara Y."/>
            <person name="Fujiyama A."/>
            <person name="Anterola A."/>
            <person name="Aoki S."/>
            <person name="Ashton N."/>
            <person name="Barbazuk W.B."/>
            <person name="Barker E."/>
            <person name="Bennetzen J."/>
            <person name="Bezanilla M."/>
            <person name="Blankenship R."/>
            <person name="Cho S.H."/>
            <person name="Dutcher S."/>
            <person name="Estelle M."/>
            <person name="Fawcett J.A."/>
            <person name="Gundlach H."/>
            <person name="Hanada K."/>
            <person name="Heyl A."/>
            <person name="Hicks K.A."/>
            <person name="Hugh J."/>
            <person name="Lohr M."/>
            <person name="Mayer K."/>
            <person name="Melkozernov A."/>
            <person name="Murata T."/>
            <person name="Nelson D."/>
            <person name="Pils B."/>
            <person name="Prigge M."/>
            <person name="Reiss B."/>
            <person name="Renner T."/>
            <person name="Rombauts S."/>
            <person name="Rushton P."/>
            <person name="Sanderfoot A."/>
            <person name="Schween G."/>
            <person name="Shiu S.-H."/>
            <person name="Stueber K."/>
            <person name="Theodoulou F.L."/>
            <person name="Tu H."/>
            <person name="Van de Peer Y."/>
            <person name="Verrier P.J."/>
            <person name="Waters E."/>
            <person name="Wood A."/>
            <person name="Yang L."/>
            <person name="Cove D."/>
            <person name="Cuming A."/>
            <person name="Hasebe M."/>
            <person name="Lucas S."/>
            <person name="Mishler D.B."/>
            <person name="Reski R."/>
            <person name="Grigoriev I."/>
            <person name="Quatrano R.S."/>
            <person name="Boore J.L."/>
        </authorList>
    </citation>
    <scope>NUCLEOTIDE SEQUENCE [LARGE SCALE GENOMIC DNA]</scope>
    <source>
        <strain evidence="3 4">cv. Gransden 2004</strain>
    </source>
</reference>
<dbReference type="Gramene" id="Pp3c2_30880V3.1">
    <property type="protein sequence ID" value="PAC:32934195.CDS.1"/>
    <property type="gene ID" value="Pp3c2_30880"/>
</dbReference>
<feature type="signal peptide" evidence="1">
    <location>
        <begin position="1"/>
        <end position="22"/>
    </location>
</feature>
<dbReference type="EMBL" id="ABEU02000002">
    <property type="protein sequence ID" value="PNR60663.1"/>
    <property type="molecule type" value="Genomic_DNA"/>
</dbReference>
<organism evidence="2">
    <name type="scientific">Physcomitrium patens</name>
    <name type="common">Spreading-leaved earth moss</name>
    <name type="synonym">Physcomitrella patens</name>
    <dbReference type="NCBI Taxonomy" id="3218"/>
    <lineage>
        <taxon>Eukaryota</taxon>
        <taxon>Viridiplantae</taxon>
        <taxon>Streptophyta</taxon>
        <taxon>Embryophyta</taxon>
        <taxon>Bryophyta</taxon>
        <taxon>Bryophytina</taxon>
        <taxon>Bryopsida</taxon>
        <taxon>Funariidae</taxon>
        <taxon>Funariales</taxon>
        <taxon>Funariaceae</taxon>
        <taxon>Physcomitrium</taxon>
    </lineage>
</organism>
<evidence type="ECO:0000313" key="4">
    <source>
        <dbReference type="Proteomes" id="UP000006727"/>
    </source>
</evidence>
<accession>A0A2K1L3R9</accession>
<reference evidence="3" key="3">
    <citation type="submission" date="2020-12" db="UniProtKB">
        <authorList>
            <consortium name="EnsemblPlants"/>
        </authorList>
    </citation>
    <scope>IDENTIFICATION</scope>
</reference>
<gene>
    <name evidence="2" type="ORF">PHYPA_003456</name>
</gene>
<dbReference type="Gramene" id="Pp3c2_30880V3.2">
    <property type="protein sequence ID" value="PAC:32934196.CDS.1"/>
    <property type="gene ID" value="Pp3c2_30880"/>
</dbReference>
<keyword evidence="1" id="KW-0732">Signal</keyword>
<dbReference type="EnsemblPlants" id="Pp3c2_30880V3.1">
    <property type="protein sequence ID" value="PAC:32934195.CDS.1"/>
    <property type="gene ID" value="Pp3c2_30880"/>
</dbReference>
<reference evidence="2 4" key="2">
    <citation type="journal article" date="2018" name="Plant J.">
        <title>The Physcomitrella patens chromosome-scale assembly reveals moss genome structure and evolution.</title>
        <authorList>
            <person name="Lang D."/>
            <person name="Ullrich K.K."/>
            <person name="Murat F."/>
            <person name="Fuchs J."/>
            <person name="Jenkins J."/>
            <person name="Haas F.B."/>
            <person name="Piednoel M."/>
            <person name="Gundlach H."/>
            <person name="Van Bel M."/>
            <person name="Meyberg R."/>
            <person name="Vives C."/>
            <person name="Morata J."/>
            <person name="Symeonidi A."/>
            <person name="Hiss M."/>
            <person name="Muchero W."/>
            <person name="Kamisugi Y."/>
            <person name="Saleh O."/>
            <person name="Blanc G."/>
            <person name="Decker E.L."/>
            <person name="van Gessel N."/>
            <person name="Grimwood J."/>
            <person name="Hayes R.D."/>
            <person name="Graham S.W."/>
            <person name="Gunter L.E."/>
            <person name="McDaniel S.F."/>
            <person name="Hoernstein S.N.W."/>
            <person name="Larsson A."/>
            <person name="Li F.W."/>
            <person name="Perroud P.F."/>
            <person name="Phillips J."/>
            <person name="Ranjan P."/>
            <person name="Rokshar D.S."/>
            <person name="Rothfels C.J."/>
            <person name="Schneider L."/>
            <person name="Shu S."/>
            <person name="Stevenson D.W."/>
            <person name="Thummler F."/>
            <person name="Tillich M."/>
            <person name="Villarreal Aguilar J.C."/>
            <person name="Widiez T."/>
            <person name="Wong G.K."/>
            <person name="Wymore A."/>
            <person name="Zhang Y."/>
            <person name="Zimmer A.D."/>
            <person name="Quatrano R.S."/>
            <person name="Mayer K.F.X."/>
            <person name="Goodstein D."/>
            <person name="Casacuberta J.M."/>
            <person name="Vandepoele K."/>
            <person name="Reski R."/>
            <person name="Cuming A.C."/>
            <person name="Tuskan G.A."/>
            <person name="Maumus F."/>
            <person name="Salse J."/>
            <person name="Schmutz J."/>
            <person name="Rensing S.A."/>
        </authorList>
    </citation>
    <scope>NUCLEOTIDE SEQUENCE [LARGE SCALE GENOMIC DNA]</scope>
    <source>
        <strain evidence="3 4">cv. Gransden 2004</strain>
    </source>
</reference>
<evidence type="ECO:0000256" key="1">
    <source>
        <dbReference type="SAM" id="SignalP"/>
    </source>
</evidence>
<protein>
    <recommendedName>
        <fullName evidence="5">S-protein homolog</fullName>
    </recommendedName>
</protein>
<dbReference type="Proteomes" id="UP000006727">
    <property type="component" value="Chromosome 2"/>
</dbReference>
<sequence length="341" mass="39605">MHTLLAVLLCLLSLSLVFIVQAKEKSKTPAQYLESGAPIVILTNASLPVDIRCQQADGGSEVAEIFRTPRSTLKPFEHWSINFAPTSEDPLYCTFRSSLRKWNCDERWLIKDACLWEKSRSIMPGNKPVANSPCPRCDTRNSIGKPICVWTIQDDGIYVQQWDPEKLKDILVLKYPWREDNPMFYVPTTPSRFSVTNYLKHTVKIQCDVVSETYYLQGIDEGGQRPRWEYEIDPVVDVDSTYFTWTCSFEVLGTELRRGGVQIWSPQPEVNNWVRSPDCIDCAWRLDKQGLWLDDRSCYTDKPEWVMEHVWDSILNGTDNDDLDWDSYCYSMKRFSHVQQM</sequence>
<keyword evidence="4" id="KW-1185">Reference proteome</keyword>
<name>A0A2K1L3R9_PHYPA</name>
<evidence type="ECO:0008006" key="5">
    <source>
        <dbReference type="Google" id="ProtNLM"/>
    </source>
</evidence>
<dbReference type="AlphaFoldDB" id="A0A2K1L3R9"/>
<dbReference type="PaxDb" id="3218-PP1S456_10V6.1"/>
<feature type="chain" id="PRO_5036043130" description="S-protein homolog" evidence="1">
    <location>
        <begin position="23"/>
        <end position="341"/>
    </location>
</feature>
<dbReference type="EnsemblPlants" id="Pp3c2_30880V3.2">
    <property type="protein sequence ID" value="PAC:32934196.CDS.1"/>
    <property type="gene ID" value="Pp3c2_30880"/>
</dbReference>
<proteinExistence type="predicted"/>